<evidence type="ECO:0000256" key="5">
    <source>
        <dbReference type="ARBA" id="ARBA00023242"/>
    </source>
</evidence>
<evidence type="ECO:0000256" key="6">
    <source>
        <dbReference type="SAM" id="MobiDB-lite"/>
    </source>
</evidence>
<dbReference type="SMART" id="SM00298">
    <property type="entry name" value="CHROMO"/>
    <property type="match status" value="1"/>
</dbReference>
<dbReference type="OrthoDB" id="1918685at2759"/>
<keyword evidence="3" id="KW-0805">Transcription regulation</keyword>
<dbReference type="KEGG" id="pfor:103153429"/>
<dbReference type="PROSITE" id="PS00598">
    <property type="entry name" value="CHROMO_1"/>
    <property type="match status" value="1"/>
</dbReference>
<dbReference type="STRING" id="48698.ENSPFOP00000014577"/>
<dbReference type="EMBL" id="AYCK01015916">
    <property type="status" value="NOT_ANNOTATED_CDS"/>
    <property type="molecule type" value="Genomic_DNA"/>
</dbReference>
<reference evidence="8" key="2">
    <citation type="submission" date="2025-08" db="UniProtKB">
        <authorList>
            <consortium name="Ensembl"/>
        </authorList>
    </citation>
    <scope>IDENTIFICATION</scope>
</reference>
<name>A0A087Y974_POEFO</name>
<dbReference type="GO" id="GO:0000122">
    <property type="term" value="P:negative regulation of transcription by RNA polymerase II"/>
    <property type="evidence" value="ECO:0007669"/>
    <property type="project" value="TreeGrafter"/>
</dbReference>
<dbReference type="InterPro" id="IPR017984">
    <property type="entry name" value="Chromo_dom_subgr"/>
</dbReference>
<dbReference type="PANTHER" id="PTHR47277">
    <property type="entry name" value="CHROMOBOX PROTEIN HOMOLOG 7"/>
    <property type="match status" value="1"/>
</dbReference>
<reference evidence="8" key="3">
    <citation type="submission" date="2025-09" db="UniProtKB">
        <authorList>
            <consortium name="Ensembl"/>
        </authorList>
    </citation>
    <scope>IDENTIFICATION</scope>
</reference>
<dbReference type="PANTHER" id="PTHR47277:SF1">
    <property type="entry name" value="CHROMOBOX PROTEIN HOMOLOG 7"/>
    <property type="match status" value="1"/>
</dbReference>
<feature type="region of interest" description="Disordered" evidence="6">
    <location>
        <begin position="116"/>
        <end position="183"/>
    </location>
</feature>
<dbReference type="PROSITE" id="PS50013">
    <property type="entry name" value="CHROMO_2"/>
    <property type="match status" value="1"/>
</dbReference>
<dbReference type="Ensembl" id="ENSPFOT00000014599.1">
    <property type="protein sequence ID" value="ENSPFOP00000014577.1"/>
    <property type="gene ID" value="ENSPFOG00000014553.1"/>
</dbReference>
<dbReference type="GO" id="GO:0035102">
    <property type="term" value="C:PRC1 complex"/>
    <property type="evidence" value="ECO:0007669"/>
    <property type="project" value="InterPro"/>
</dbReference>
<dbReference type="PRINTS" id="PR00504">
    <property type="entry name" value="CHROMODOMAIN"/>
</dbReference>
<dbReference type="InterPro" id="IPR043000">
    <property type="entry name" value="CBX7"/>
</dbReference>
<dbReference type="GeneID" id="103153429"/>
<dbReference type="InterPro" id="IPR000953">
    <property type="entry name" value="Chromo/chromo_shadow_dom"/>
</dbReference>
<dbReference type="Proteomes" id="UP000028760">
    <property type="component" value="Unassembled WGS sequence"/>
</dbReference>
<dbReference type="RefSeq" id="XP_007574409.1">
    <property type="nucleotide sequence ID" value="XM_007574347.2"/>
</dbReference>
<dbReference type="Pfam" id="PF00385">
    <property type="entry name" value="Chromo"/>
    <property type="match status" value="1"/>
</dbReference>
<keyword evidence="4" id="KW-0804">Transcription</keyword>
<dbReference type="InterPro" id="IPR033773">
    <property type="entry name" value="CBX7_C"/>
</dbReference>
<dbReference type="InterPro" id="IPR016197">
    <property type="entry name" value="Chromo-like_dom_sf"/>
</dbReference>
<dbReference type="InterPro" id="IPR023780">
    <property type="entry name" value="Chromo_domain"/>
</dbReference>
<dbReference type="Gene3D" id="2.40.50.40">
    <property type="match status" value="1"/>
</dbReference>
<reference evidence="9" key="1">
    <citation type="submission" date="2013-10" db="EMBL/GenBank/DDBJ databases">
        <authorList>
            <person name="Schartl M."/>
            <person name="Warren W."/>
        </authorList>
    </citation>
    <scope>NUCLEOTIDE SEQUENCE [LARGE SCALE GENOMIC DNA]</scope>
    <source>
        <strain evidence="9">female</strain>
    </source>
</reference>
<dbReference type="InterPro" id="IPR023779">
    <property type="entry name" value="Chromodomain_CS"/>
</dbReference>
<sequence>MELSSIGEQVFAVESITKKRIRKGNVEYLLKWQGWPPEYSTWEPEDNILDPLLVLAYEENQEKLRSLSFRKKGLRPRKLVLRNIFGMDLRSAHKDDEKPPPRLRLSLTRSMSTDVEQACRRRARRRNRQRVTKAFPKHSSNKPIHEQKMKIEPVEKDWGGTSEEDKPGCESTTEERCEDSLYGQSECSSPAFLEEQDMDMEVEEKAASPDMWTDEADGGIFETSQGDTNSHDESEDNTLVSEAKPEVMVSPSGKSDWVEEEGVEAFSESPTMEKKNATSVIVRVQGCGKTMGDAVSVCSDSEPKKDEVRTDNQSVIVTAPDRPKVPYEAPRPGRVIVTNVTVNCLTVTFKEASCSEGFFNGC</sequence>
<feature type="domain" description="Chromo" evidence="7">
    <location>
        <begin position="11"/>
        <end position="69"/>
    </location>
</feature>
<evidence type="ECO:0000256" key="4">
    <source>
        <dbReference type="ARBA" id="ARBA00023163"/>
    </source>
</evidence>
<dbReference type="CTD" id="550551"/>
<evidence type="ECO:0000313" key="8">
    <source>
        <dbReference type="Ensembl" id="ENSPFOP00000014577.1"/>
    </source>
</evidence>
<feature type="region of interest" description="Disordered" evidence="6">
    <location>
        <begin position="212"/>
        <end position="239"/>
    </location>
</feature>
<feature type="compositionally biased region" description="Basic and acidic residues" evidence="6">
    <location>
        <begin position="143"/>
        <end position="179"/>
    </location>
</feature>
<keyword evidence="9" id="KW-1185">Reference proteome</keyword>
<evidence type="ECO:0000313" key="9">
    <source>
        <dbReference type="Proteomes" id="UP000028760"/>
    </source>
</evidence>
<feature type="compositionally biased region" description="Basic residues" evidence="6">
    <location>
        <begin position="120"/>
        <end position="140"/>
    </location>
</feature>
<evidence type="ECO:0000256" key="2">
    <source>
        <dbReference type="ARBA" id="ARBA00022491"/>
    </source>
</evidence>
<evidence type="ECO:0000256" key="1">
    <source>
        <dbReference type="ARBA" id="ARBA00004123"/>
    </source>
</evidence>
<organism evidence="8 9">
    <name type="scientific">Poecilia formosa</name>
    <name type="common">Amazon molly</name>
    <name type="synonym">Limia formosa</name>
    <dbReference type="NCBI Taxonomy" id="48698"/>
    <lineage>
        <taxon>Eukaryota</taxon>
        <taxon>Metazoa</taxon>
        <taxon>Chordata</taxon>
        <taxon>Craniata</taxon>
        <taxon>Vertebrata</taxon>
        <taxon>Euteleostomi</taxon>
        <taxon>Actinopterygii</taxon>
        <taxon>Neopterygii</taxon>
        <taxon>Teleostei</taxon>
        <taxon>Neoteleostei</taxon>
        <taxon>Acanthomorphata</taxon>
        <taxon>Ovalentaria</taxon>
        <taxon>Atherinomorphae</taxon>
        <taxon>Cyprinodontiformes</taxon>
        <taxon>Poeciliidae</taxon>
        <taxon>Poeciliinae</taxon>
        <taxon>Poecilia</taxon>
    </lineage>
</organism>
<accession>A0A087Y974</accession>
<comment type="subcellular location">
    <subcellularLocation>
        <location evidence="1">Nucleus</location>
    </subcellularLocation>
</comment>
<evidence type="ECO:0000256" key="3">
    <source>
        <dbReference type="ARBA" id="ARBA00023015"/>
    </source>
</evidence>
<keyword evidence="5" id="KW-0539">Nucleus</keyword>
<dbReference type="CDD" id="cd18646">
    <property type="entry name" value="CD_Cbx7"/>
    <property type="match status" value="1"/>
</dbReference>
<dbReference type="GeneTree" id="ENSGT00940000158365"/>
<dbReference type="FunFam" id="2.40.50.40:FF:000006">
    <property type="entry name" value="Chromobox protein homolog 7"/>
    <property type="match status" value="1"/>
</dbReference>
<proteinExistence type="predicted"/>
<keyword evidence="2" id="KW-0678">Repressor</keyword>
<dbReference type="eggNOG" id="KOG2748">
    <property type="taxonomic scope" value="Eukaryota"/>
</dbReference>
<dbReference type="OMA" id="TTEERCE"/>
<evidence type="ECO:0000259" key="7">
    <source>
        <dbReference type="PROSITE" id="PS50013"/>
    </source>
</evidence>
<dbReference type="Pfam" id="PF17218">
    <property type="entry name" value="CBX7_C"/>
    <property type="match status" value="1"/>
</dbReference>
<dbReference type="AlphaFoldDB" id="A0A087Y974"/>
<dbReference type="SUPFAM" id="SSF54160">
    <property type="entry name" value="Chromo domain-like"/>
    <property type="match status" value="1"/>
</dbReference>
<protein>
    <submittedName>
        <fullName evidence="8">Chromobox homolog 7a</fullName>
    </submittedName>
</protein>